<proteinExistence type="predicted"/>
<feature type="compositionally biased region" description="Gly residues" evidence="1">
    <location>
        <begin position="31"/>
        <end position="52"/>
    </location>
</feature>
<dbReference type="EMBL" id="CAFBLQ010000180">
    <property type="protein sequence ID" value="CAB4881290.1"/>
    <property type="molecule type" value="Genomic_DNA"/>
</dbReference>
<sequence>MEWIMTTSQLLFLAPIAILVLWMVFSHGGGHGGGHGMSGCGGGHAGHGGTGGTQKKSPDHDHGTGTTE</sequence>
<accession>A0A6J7EJ81</accession>
<feature type="region of interest" description="Disordered" evidence="1">
    <location>
        <begin position="31"/>
        <end position="68"/>
    </location>
</feature>
<protein>
    <submittedName>
        <fullName evidence="2">Unannotated protein</fullName>
    </submittedName>
</protein>
<evidence type="ECO:0000256" key="1">
    <source>
        <dbReference type="SAM" id="MobiDB-lite"/>
    </source>
</evidence>
<feature type="compositionally biased region" description="Basic and acidic residues" evidence="1">
    <location>
        <begin position="56"/>
        <end position="68"/>
    </location>
</feature>
<organism evidence="2">
    <name type="scientific">freshwater metagenome</name>
    <dbReference type="NCBI Taxonomy" id="449393"/>
    <lineage>
        <taxon>unclassified sequences</taxon>
        <taxon>metagenomes</taxon>
        <taxon>ecological metagenomes</taxon>
    </lineage>
</organism>
<reference evidence="2" key="1">
    <citation type="submission" date="2020-05" db="EMBL/GenBank/DDBJ databases">
        <authorList>
            <person name="Chiriac C."/>
            <person name="Salcher M."/>
            <person name="Ghai R."/>
            <person name="Kavagutti S V."/>
        </authorList>
    </citation>
    <scope>NUCLEOTIDE SEQUENCE</scope>
</reference>
<dbReference type="AlphaFoldDB" id="A0A6J7EJ81"/>
<name>A0A6J7EJ81_9ZZZZ</name>
<evidence type="ECO:0000313" key="2">
    <source>
        <dbReference type="EMBL" id="CAB4881290.1"/>
    </source>
</evidence>
<gene>
    <name evidence="2" type="ORF">UFOPK3423_01372</name>
</gene>